<evidence type="ECO:0000256" key="2">
    <source>
        <dbReference type="ARBA" id="ARBA00022857"/>
    </source>
</evidence>
<dbReference type="OrthoDB" id="10004670at2759"/>
<proteinExistence type="inferred from homology"/>
<evidence type="ECO:0000313" key="5">
    <source>
        <dbReference type="EMBL" id="CAF0985382.1"/>
    </source>
</evidence>
<organism evidence="5 7">
    <name type="scientific">Didymodactylos carnosus</name>
    <dbReference type="NCBI Taxonomy" id="1234261"/>
    <lineage>
        <taxon>Eukaryota</taxon>
        <taxon>Metazoa</taxon>
        <taxon>Spiralia</taxon>
        <taxon>Gnathifera</taxon>
        <taxon>Rotifera</taxon>
        <taxon>Eurotatoria</taxon>
        <taxon>Bdelloidea</taxon>
        <taxon>Philodinida</taxon>
        <taxon>Philodinidae</taxon>
        <taxon>Didymodactylos</taxon>
    </lineage>
</organism>
<dbReference type="PANTHER" id="PTHR42748">
    <property type="entry name" value="NITROGEN METABOLITE REPRESSION PROTEIN NMRA FAMILY MEMBER"/>
    <property type="match status" value="1"/>
</dbReference>
<dbReference type="PANTHER" id="PTHR42748:SF7">
    <property type="entry name" value="NMRA LIKE REDOX SENSOR 1-RELATED"/>
    <property type="match status" value="1"/>
</dbReference>
<dbReference type="InterPro" id="IPR008030">
    <property type="entry name" value="NmrA-like"/>
</dbReference>
<dbReference type="InterPro" id="IPR036291">
    <property type="entry name" value="NAD(P)-bd_dom_sf"/>
</dbReference>
<evidence type="ECO:0000313" key="6">
    <source>
        <dbReference type="EMBL" id="CAF3757641.1"/>
    </source>
</evidence>
<dbReference type="AlphaFoldDB" id="A0A814FLZ6"/>
<feature type="domain" description="NmrA-like" evidence="4">
    <location>
        <begin position="232"/>
        <end position="533"/>
    </location>
</feature>
<dbReference type="Proteomes" id="UP000681722">
    <property type="component" value="Unassembled WGS sequence"/>
</dbReference>
<dbReference type="Gene3D" id="3.40.50.720">
    <property type="entry name" value="NAD(P)-binding Rossmann-like Domain"/>
    <property type="match status" value="1"/>
</dbReference>
<comment type="caution">
    <text evidence="5">The sequence shown here is derived from an EMBL/GenBank/DDBJ whole genome shotgun (WGS) entry which is preliminary data.</text>
</comment>
<reference evidence="5" key="1">
    <citation type="submission" date="2021-02" db="EMBL/GenBank/DDBJ databases">
        <authorList>
            <person name="Nowell W R."/>
        </authorList>
    </citation>
    <scope>NUCLEOTIDE SEQUENCE</scope>
</reference>
<evidence type="ECO:0000256" key="1">
    <source>
        <dbReference type="ARBA" id="ARBA00006328"/>
    </source>
</evidence>
<dbReference type="EMBL" id="CAJOBC010002906">
    <property type="protein sequence ID" value="CAF3757641.1"/>
    <property type="molecule type" value="Genomic_DNA"/>
</dbReference>
<keyword evidence="2" id="KW-0521">NADP</keyword>
<dbReference type="EMBL" id="CAJNOQ010002906">
    <property type="protein sequence ID" value="CAF0985382.1"/>
    <property type="molecule type" value="Genomic_DNA"/>
</dbReference>
<accession>A0A814FLZ6</accession>
<dbReference type="Gene3D" id="3.90.25.10">
    <property type="entry name" value="UDP-galactose 4-epimerase, domain 1"/>
    <property type="match status" value="1"/>
</dbReference>
<comment type="similarity">
    <text evidence="1">Belongs to the NmrA-type oxidoreductase family.</text>
</comment>
<keyword evidence="7" id="KW-1185">Reference proteome</keyword>
<evidence type="ECO:0000313" key="7">
    <source>
        <dbReference type="Proteomes" id="UP000663829"/>
    </source>
</evidence>
<name>A0A814FLZ6_9BILA</name>
<dbReference type="Pfam" id="PF05368">
    <property type="entry name" value="NmrA"/>
    <property type="match status" value="1"/>
</dbReference>
<dbReference type="InterPro" id="IPR051164">
    <property type="entry name" value="NmrA-like_oxidored"/>
</dbReference>
<dbReference type="SUPFAM" id="SSF51735">
    <property type="entry name" value="NAD(P)-binding Rossmann-fold domains"/>
    <property type="match status" value="1"/>
</dbReference>
<gene>
    <name evidence="5" type="ORF">GPM918_LOCUS12971</name>
    <name evidence="6" type="ORF">SRO942_LOCUS12971</name>
</gene>
<protein>
    <recommendedName>
        <fullName evidence="3">NmrA-like family domain-containing protein 1</fullName>
    </recommendedName>
</protein>
<evidence type="ECO:0000259" key="4">
    <source>
        <dbReference type="Pfam" id="PF05368"/>
    </source>
</evidence>
<sequence>MEIIVTQTYVAIFAWLSNVKYLDLDGNDENPFSRRLLRGLSSTRCYSSSVAHLSIKIHNFDDCLCLLDGRLSQLHTLIVKLDYIRNSRIFINNENTLLKLKCFSLYVRHTTVAFDNTVVPLLRRMSNLEKLTLSFRARRRTSFIDGIYLTNEVLGHMLHLHTFMFDIVSDDTIINQHFKPSPDDIRRTFIQDRHHVDCYIDYYSKEIGRCHVYSLPFTMERIHYITSRFPGGGAVVRALARAGKYKIRCLTRDPSSSKSQRLQQEFGSSADIELVKCDLQKRDDVRQAFQDVRAIFALTDFWANPTKPELEIDSGRLMADVVAENLSSTYSPYFIYSCLENVEQGSGGKISSCHHFTNKAKIRDYIRECHPNLKTIYVEAAFYIQNWQSPLMGMTQRSSDGTMEFLLPLMKADTIIHQIDITDFGKIVSAILEDPEKLVNKEICACGEAIKFKDIPRVFTQVTGILSKCRTLRDEECRQRAKHFPKDIQDEFISSKQWAEEYGYYGKKTDSEWDSGKKLVEKNGGKMNTFEMFLKKTGWTGPEK</sequence>
<evidence type="ECO:0000256" key="3">
    <source>
        <dbReference type="ARBA" id="ARBA00040296"/>
    </source>
</evidence>
<dbReference type="Proteomes" id="UP000663829">
    <property type="component" value="Unassembled WGS sequence"/>
</dbReference>